<dbReference type="RefSeq" id="WP_304273788.1">
    <property type="nucleotide sequence ID" value="NZ_QFQZ01000005.1"/>
</dbReference>
<feature type="compositionally biased region" description="Low complexity" evidence="1">
    <location>
        <begin position="129"/>
        <end position="140"/>
    </location>
</feature>
<dbReference type="EMBL" id="QFQZ01000005">
    <property type="protein sequence ID" value="PZR36625.1"/>
    <property type="molecule type" value="Genomic_DNA"/>
</dbReference>
<feature type="signal peptide" evidence="2">
    <location>
        <begin position="1"/>
        <end position="25"/>
    </location>
</feature>
<reference evidence="3 4" key="1">
    <citation type="submission" date="2017-08" db="EMBL/GenBank/DDBJ databases">
        <title>Infants hospitalized years apart are colonized by the same room-sourced microbial strains.</title>
        <authorList>
            <person name="Brooks B."/>
            <person name="Olm M.R."/>
            <person name="Firek B.A."/>
            <person name="Baker R."/>
            <person name="Thomas B.C."/>
            <person name="Morowitz M.J."/>
            <person name="Banfield J.F."/>
        </authorList>
    </citation>
    <scope>NUCLEOTIDE SEQUENCE [LARGE SCALE GENOMIC DNA]</scope>
    <source>
        <strain evidence="3">S2_003_000_R2_4</strain>
    </source>
</reference>
<organism evidence="3 4">
    <name type="scientific">Caulobacter segnis</name>
    <dbReference type="NCBI Taxonomy" id="88688"/>
    <lineage>
        <taxon>Bacteria</taxon>
        <taxon>Pseudomonadati</taxon>
        <taxon>Pseudomonadota</taxon>
        <taxon>Alphaproteobacteria</taxon>
        <taxon>Caulobacterales</taxon>
        <taxon>Caulobacteraceae</taxon>
        <taxon>Caulobacter</taxon>
    </lineage>
</organism>
<dbReference type="AlphaFoldDB" id="A0A2W5VMP5"/>
<evidence type="ECO:0000256" key="1">
    <source>
        <dbReference type="SAM" id="MobiDB-lite"/>
    </source>
</evidence>
<name>A0A2W5VMP5_9CAUL</name>
<evidence type="ECO:0000313" key="3">
    <source>
        <dbReference type="EMBL" id="PZR36625.1"/>
    </source>
</evidence>
<feature type="compositionally biased region" description="Basic and acidic residues" evidence="1">
    <location>
        <begin position="99"/>
        <end position="111"/>
    </location>
</feature>
<keyword evidence="2" id="KW-0732">Signal</keyword>
<gene>
    <name evidence="3" type="ORF">DI526_02650</name>
</gene>
<protein>
    <recommendedName>
        <fullName evidence="5">Lipoprotein</fullName>
    </recommendedName>
</protein>
<proteinExistence type="predicted"/>
<accession>A0A2W5VMP5</accession>
<dbReference type="Proteomes" id="UP000249393">
    <property type="component" value="Unassembled WGS sequence"/>
</dbReference>
<evidence type="ECO:0000313" key="4">
    <source>
        <dbReference type="Proteomes" id="UP000249393"/>
    </source>
</evidence>
<sequence>MNGETRKIMRLGLIVGLAAGASACANPFKTAPVDPSSPVAAAAASAAKTKGARLKLSEIPVIPSDIPSADQIRSAVAQQQAAGAALERATAPSTWELKDSESYAAKARRDVTPPAFEAPTDTDRANTEAFARAARGRASAPPSQPQ</sequence>
<feature type="chain" id="PRO_5015926074" description="Lipoprotein" evidence="2">
    <location>
        <begin position="26"/>
        <end position="146"/>
    </location>
</feature>
<dbReference type="PROSITE" id="PS51257">
    <property type="entry name" value="PROKAR_LIPOPROTEIN"/>
    <property type="match status" value="1"/>
</dbReference>
<evidence type="ECO:0008006" key="5">
    <source>
        <dbReference type="Google" id="ProtNLM"/>
    </source>
</evidence>
<comment type="caution">
    <text evidence="3">The sequence shown here is derived from an EMBL/GenBank/DDBJ whole genome shotgun (WGS) entry which is preliminary data.</text>
</comment>
<feature type="region of interest" description="Disordered" evidence="1">
    <location>
        <begin position="99"/>
        <end position="146"/>
    </location>
</feature>
<evidence type="ECO:0000256" key="2">
    <source>
        <dbReference type="SAM" id="SignalP"/>
    </source>
</evidence>